<dbReference type="AlphaFoldDB" id="A0A4R7V1G2"/>
<sequence>MTTYKQTETSTDALTSTSTALQVDTSLLLLNGVMVRSTYCRNFTGADAIGNTAVRQATGGKPPYRYTSSERGIAAVDHGGKVVGMGNGTTTIMITDQSNAQVSYPVTVSNVYDLLVGHAGAPNTYSKYMQHLDRYDYVYMTPEIRDVLDRCYAQPWIEYFPSSATAWTGIANGDLAEVYSGEGTFDFVDQNVHNSGLVFSLHGYDVVQETGSWEVVESPSDK</sequence>
<organism evidence="1 2">
    <name type="scientific">Pseudomonas helmanticensis</name>
    <dbReference type="NCBI Taxonomy" id="1471381"/>
    <lineage>
        <taxon>Bacteria</taxon>
        <taxon>Pseudomonadati</taxon>
        <taxon>Pseudomonadota</taxon>
        <taxon>Gammaproteobacteria</taxon>
        <taxon>Pseudomonadales</taxon>
        <taxon>Pseudomonadaceae</taxon>
        <taxon>Pseudomonas</taxon>
    </lineage>
</organism>
<reference evidence="1 2" key="1">
    <citation type="submission" date="2019-03" db="EMBL/GenBank/DDBJ databases">
        <title>Genomic analyses of the natural microbiome of Caenorhabditis elegans.</title>
        <authorList>
            <person name="Samuel B."/>
        </authorList>
    </citation>
    <scope>NUCLEOTIDE SEQUENCE [LARGE SCALE GENOMIC DNA]</scope>
    <source>
        <strain evidence="1 2">BIGb0525</strain>
    </source>
</reference>
<accession>A0A4R7V1G2</accession>
<evidence type="ECO:0000313" key="1">
    <source>
        <dbReference type="EMBL" id="TDV42434.1"/>
    </source>
</evidence>
<dbReference type="InterPro" id="IPR008964">
    <property type="entry name" value="Invasin/intimin_cell_adhesion"/>
</dbReference>
<name>A0A4R7V1G2_9PSED</name>
<dbReference type="EMBL" id="SOCQ01000014">
    <property type="protein sequence ID" value="TDV42434.1"/>
    <property type="molecule type" value="Genomic_DNA"/>
</dbReference>
<gene>
    <name evidence="1" type="ORF">EDF87_11473</name>
</gene>
<evidence type="ECO:0008006" key="3">
    <source>
        <dbReference type="Google" id="ProtNLM"/>
    </source>
</evidence>
<dbReference type="Gene3D" id="2.60.40.1080">
    <property type="match status" value="1"/>
</dbReference>
<evidence type="ECO:0000313" key="2">
    <source>
        <dbReference type="Proteomes" id="UP000295804"/>
    </source>
</evidence>
<proteinExistence type="predicted"/>
<comment type="caution">
    <text evidence="1">The sequence shown here is derived from an EMBL/GenBank/DDBJ whole genome shotgun (WGS) entry which is preliminary data.</text>
</comment>
<protein>
    <recommendedName>
        <fullName evidence="3">Ig-like protein group 2</fullName>
    </recommendedName>
</protein>
<dbReference type="Proteomes" id="UP000295804">
    <property type="component" value="Unassembled WGS sequence"/>
</dbReference>
<dbReference type="SUPFAM" id="SSF49373">
    <property type="entry name" value="Invasin/intimin cell-adhesion fragments"/>
    <property type="match status" value="1"/>
</dbReference>
<dbReference type="RefSeq" id="WP_134177127.1">
    <property type="nucleotide sequence ID" value="NZ_SOCQ01000014.1"/>
</dbReference>